<feature type="transmembrane region" description="Helical" evidence="11">
    <location>
        <begin position="128"/>
        <end position="151"/>
    </location>
</feature>
<evidence type="ECO:0000256" key="2">
    <source>
        <dbReference type="ARBA" id="ARBA00004141"/>
    </source>
</evidence>
<feature type="non-terminal residue" evidence="13">
    <location>
        <position position="182"/>
    </location>
</feature>
<dbReference type="GO" id="GO:0016020">
    <property type="term" value="C:membrane"/>
    <property type="evidence" value="ECO:0007669"/>
    <property type="project" value="UniProtKB-SubCell"/>
</dbReference>
<dbReference type="InterPro" id="IPR006593">
    <property type="entry name" value="Cyt_b561/ferric_Rdtase_TM"/>
</dbReference>
<evidence type="ECO:0000256" key="9">
    <source>
        <dbReference type="ARBA" id="ARBA00023004"/>
    </source>
</evidence>
<keyword evidence="6" id="KW-0479">Metal-binding</keyword>
<feature type="transmembrane region" description="Helical" evidence="11">
    <location>
        <begin position="23"/>
        <end position="44"/>
    </location>
</feature>
<evidence type="ECO:0000256" key="5">
    <source>
        <dbReference type="ARBA" id="ARBA00022692"/>
    </source>
</evidence>
<evidence type="ECO:0000259" key="12">
    <source>
        <dbReference type="PROSITE" id="PS50939"/>
    </source>
</evidence>
<keyword evidence="4" id="KW-0349">Heme</keyword>
<dbReference type="Pfam" id="PF03188">
    <property type="entry name" value="Cytochrom_B561"/>
    <property type="match status" value="1"/>
</dbReference>
<evidence type="ECO:0000313" key="13">
    <source>
        <dbReference type="EMBL" id="RCH82075.1"/>
    </source>
</evidence>
<feature type="transmembrane region" description="Helical" evidence="11">
    <location>
        <begin position="89"/>
        <end position="108"/>
    </location>
</feature>
<keyword evidence="9" id="KW-0408">Iron</keyword>
<evidence type="ECO:0000256" key="7">
    <source>
        <dbReference type="ARBA" id="ARBA00022982"/>
    </source>
</evidence>
<proteinExistence type="predicted"/>
<dbReference type="GO" id="GO:0046872">
    <property type="term" value="F:metal ion binding"/>
    <property type="evidence" value="ECO:0007669"/>
    <property type="project" value="UniProtKB-KW"/>
</dbReference>
<organism evidence="13 14">
    <name type="scientific">Rhizopus stolonifer</name>
    <name type="common">Rhizopus nigricans</name>
    <dbReference type="NCBI Taxonomy" id="4846"/>
    <lineage>
        <taxon>Eukaryota</taxon>
        <taxon>Fungi</taxon>
        <taxon>Fungi incertae sedis</taxon>
        <taxon>Mucoromycota</taxon>
        <taxon>Mucoromycotina</taxon>
        <taxon>Mucoromycetes</taxon>
        <taxon>Mucorales</taxon>
        <taxon>Mucorineae</taxon>
        <taxon>Rhizopodaceae</taxon>
        <taxon>Rhizopus</taxon>
    </lineage>
</organism>
<name>A0A367IWI4_RHIST</name>
<comment type="subcellular location">
    <subcellularLocation>
        <location evidence="2">Membrane</location>
        <topology evidence="2">Multi-pass membrane protein</topology>
    </subcellularLocation>
</comment>
<sequence>MANEDERIPLIVALKFYSKKDNYANLSILLGLALFVVLIGSVVARIPFSVFTFHPVFMTLFIILVTEGIASLQPTTTTTEKKVGLKYHAWIQSGSYLSAIIGVSFIFYNKVISNKPHFETVHGKLGLFVFIYLFVQVVFGATIGLIPITIYGSLDKAKKLWKYHRILGYILLLLLWITTQLG</sequence>
<dbReference type="EMBL" id="PJQM01005245">
    <property type="protein sequence ID" value="RCH82075.1"/>
    <property type="molecule type" value="Genomic_DNA"/>
</dbReference>
<feature type="transmembrane region" description="Helical" evidence="11">
    <location>
        <begin position="163"/>
        <end position="181"/>
    </location>
</feature>
<evidence type="ECO:0000256" key="6">
    <source>
        <dbReference type="ARBA" id="ARBA00022723"/>
    </source>
</evidence>
<feature type="domain" description="Cytochrome b561" evidence="12">
    <location>
        <begin position="18"/>
        <end position="182"/>
    </location>
</feature>
<dbReference type="OrthoDB" id="432881at2759"/>
<protein>
    <recommendedName>
        <fullName evidence="12">Cytochrome b561 domain-containing protein</fullName>
    </recommendedName>
</protein>
<keyword evidence="5 11" id="KW-0812">Transmembrane</keyword>
<dbReference type="GO" id="GO:0140575">
    <property type="term" value="F:transmembrane monodehydroascorbate reductase activity"/>
    <property type="evidence" value="ECO:0007669"/>
    <property type="project" value="InterPro"/>
</dbReference>
<dbReference type="PANTHER" id="PTHR15422:SF45">
    <property type="entry name" value="CYTOCHROME B561 DOMAIN-CONTAINING PROTEIN"/>
    <property type="match status" value="1"/>
</dbReference>
<comment type="caution">
    <text evidence="13">The sequence shown here is derived from an EMBL/GenBank/DDBJ whole genome shotgun (WGS) entry which is preliminary data.</text>
</comment>
<feature type="transmembrane region" description="Helical" evidence="11">
    <location>
        <begin position="50"/>
        <end position="69"/>
    </location>
</feature>
<keyword evidence="8 11" id="KW-1133">Transmembrane helix</keyword>
<comment type="cofactor">
    <cofactor evidence="1">
        <name>heme b</name>
        <dbReference type="ChEBI" id="CHEBI:60344"/>
    </cofactor>
</comment>
<evidence type="ECO:0000256" key="1">
    <source>
        <dbReference type="ARBA" id="ARBA00001970"/>
    </source>
</evidence>
<dbReference type="InterPro" id="IPR045150">
    <property type="entry name" value="CYB561D1/2"/>
</dbReference>
<dbReference type="Proteomes" id="UP000253551">
    <property type="component" value="Unassembled WGS sequence"/>
</dbReference>
<dbReference type="PROSITE" id="PS50939">
    <property type="entry name" value="CYTOCHROME_B561"/>
    <property type="match status" value="1"/>
</dbReference>
<keyword evidence="14" id="KW-1185">Reference proteome</keyword>
<evidence type="ECO:0000256" key="3">
    <source>
        <dbReference type="ARBA" id="ARBA00022448"/>
    </source>
</evidence>
<evidence type="ECO:0000256" key="4">
    <source>
        <dbReference type="ARBA" id="ARBA00022617"/>
    </source>
</evidence>
<evidence type="ECO:0000256" key="10">
    <source>
        <dbReference type="ARBA" id="ARBA00023136"/>
    </source>
</evidence>
<keyword evidence="10 11" id="KW-0472">Membrane</keyword>
<keyword evidence="3" id="KW-0813">Transport</keyword>
<reference evidence="13 14" key="1">
    <citation type="journal article" date="2018" name="G3 (Bethesda)">
        <title>Phylogenetic and Phylogenomic Definition of Rhizopus Species.</title>
        <authorList>
            <person name="Gryganskyi A.P."/>
            <person name="Golan J."/>
            <person name="Dolatabadi S."/>
            <person name="Mondo S."/>
            <person name="Robb S."/>
            <person name="Idnurm A."/>
            <person name="Muszewska A."/>
            <person name="Steczkiewicz K."/>
            <person name="Masonjones S."/>
            <person name="Liao H.L."/>
            <person name="Gajdeczka M.T."/>
            <person name="Anike F."/>
            <person name="Vuek A."/>
            <person name="Anishchenko I.M."/>
            <person name="Voigt K."/>
            <person name="de Hoog G.S."/>
            <person name="Smith M.E."/>
            <person name="Heitman J."/>
            <person name="Vilgalys R."/>
            <person name="Stajich J.E."/>
        </authorList>
    </citation>
    <scope>NUCLEOTIDE SEQUENCE [LARGE SCALE GENOMIC DNA]</scope>
    <source>
        <strain evidence="13 14">LSU 92-RS-03</strain>
    </source>
</reference>
<evidence type="ECO:0000256" key="8">
    <source>
        <dbReference type="ARBA" id="ARBA00022989"/>
    </source>
</evidence>
<evidence type="ECO:0000313" key="14">
    <source>
        <dbReference type="Proteomes" id="UP000253551"/>
    </source>
</evidence>
<dbReference type="Gene3D" id="1.20.120.1770">
    <property type="match status" value="1"/>
</dbReference>
<keyword evidence="7" id="KW-0249">Electron transport</keyword>
<dbReference type="PANTHER" id="PTHR15422">
    <property type="entry name" value="OS05G0565100 PROTEIN"/>
    <property type="match status" value="1"/>
</dbReference>
<dbReference type="AlphaFoldDB" id="A0A367IWI4"/>
<dbReference type="SMART" id="SM00665">
    <property type="entry name" value="B561"/>
    <property type="match status" value="1"/>
</dbReference>
<dbReference type="CDD" id="cd08761">
    <property type="entry name" value="Cyt_b561_CYB561D2_like"/>
    <property type="match status" value="1"/>
</dbReference>
<accession>A0A367IWI4</accession>
<evidence type="ECO:0000256" key="11">
    <source>
        <dbReference type="SAM" id="Phobius"/>
    </source>
</evidence>
<gene>
    <name evidence="13" type="ORF">CU098_005425</name>
</gene>